<dbReference type="Proteomes" id="UP000271889">
    <property type="component" value="Unassembled WGS sequence"/>
</dbReference>
<dbReference type="EMBL" id="UYRV01118512">
    <property type="protein sequence ID" value="VDN31198.1"/>
    <property type="molecule type" value="Genomic_DNA"/>
</dbReference>
<dbReference type="AlphaFoldDB" id="A0A3P7N6Z0"/>
<gene>
    <name evidence="1" type="ORF">CGOC_LOCUS11748</name>
</gene>
<evidence type="ECO:0000313" key="2">
    <source>
        <dbReference type="Proteomes" id="UP000271889"/>
    </source>
</evidence>
<evidence type="ECO:0000313" key="1">
    <source>
        <dbReference type="EMBL" id="VDN31198.1"/>
    </source>
</evidence>
<sequence>MARPAPESLDQFPAYGIWVHQVALYAEVEKKRLMGLKPFDSVGCRAARAVLIRDLAEPRKQRKRYVKVFEVIHKEVFEQSGKERENARFGSDDVITNLFVNENKTPATFMDPAELIEKPYAYFRPTNPSKKRHKRHVSRILLWL</sequence>
<proteinExistence type="predicted"/>
<name>A0A3P7N6Z0_CYLGO</name>
<accession>A0A3P7N6Z0</accession>
<reference evidence="1 2" key="1">
    <citation type="submission" date="2018-11" db="EMBL/GenBank/DDBJ databases">
        <authorList>
            <consortium name="Pathogen Informatics"/>
        </authorList>
    </citation>
    <scope>NUCLEOTIDE SEQUENCE [LARGE SCALE GENOMIC DNA]</scope>
</reference>
<keyword evidence="2" id="KW-1185">Reference proteome</keyword>
<organism evidence="1 2">
    <name type="scientific">Cylicostephanus goldi</name>
    <name type="common">Nematode worm</name>
    <dbReference type="NCBI Taxonomy" id="71465"/>
    <lineage>
        <taxon>Eukaryota</taxon>
        <taxon>Metazoa</taxon>
        <taxon>Ecdysozoa</taxon>
        <taxon>Nematoda</taxon>
        <taxon>Chromadorea</taxon>
        <taxon>Rhabditida</taxon>
        <taxon>Rhabditina</taxon>
        <taxon>Rhabditomorpha</taxon>
        <taxon>Strongyloidea</taxon>
        <taxon>Strongylidae</taxon>
        <taxon>Cylicostephanus</taxon>
    </lineage>
</organism>
<protein>
    <submittedName>
        <fullName evidence="1">Uncharacterized protein</fullName>
    </submittedName>
</protein>